<evidence type="ECO:0000256" key="14">
    <source>
        <dbReference type="ARBA" id="ARBA00042102"/>
    </source>
</evidence>
<dbReference type="Proteomes" id="UP000595847">
    <property type="component" value="Chromosome"/>
</dbReference>
<protein>
    <recommendedName>
        <fullName evidence="7">Hydroxymethylpyrimidine/phosphomethylpyrimidine kinase</fullName>
        <ecNumber evidence="5">2.7.1.49</ecNumber>
        <ecNumber evidence="6">2.7.4.7</ecNumber>
    </recommendedName>
    <alternativeName>
        <fullName evidence="14">Hydroxymethylpyrimidine kinase</fullName>
    </alternativeName>
    <alternativeName>
        <fullName evidence="15">Hydroxymethylpyrimidine phosphate kinase</fullName>
    </alternativeName>
</protein>
<dbReference type="GO" id="GO:0009228">
    <property type="term" value="P:thiamine biosynthetic process"/>
    <property type="evidence" value="ECO:0007669"/>
    <property type="project" value="UniProtKB-KW"/>
</dbReference>
<evidence type="ECO:0000313" key="20">
    <source>
        <dbReference type="Proteomes" id="UP000677234"/>
    </source>
</evidence>
<dbReference type="GO" id="GO:0008972">
    <property type="term" value="F:phosphomethylpyrimidine kinase activity"/>
    <property type="evidence" value="ECO:0007669"/>
    <property type="project" value="UniProtKB-EC"/>
</dbReference>
<dbReference type="GO" id="GO:0005829">
    <property type="term" value="C:cytosol"/>
    <property type="evidence" value="ECO:0007669"/>
    <property type="project" value="TreeGrafter"/>
</dbReference>
<dbReference type="FunFam" id="3.40.1190.20:FF:000003">
    <property type="entry name" value="Phosphomethylpyrimidine kinase ThiD"/>
    <property type="match status" value="1"/>
</dbReference>
<dbReference type="InterPro" id="IPR013749">
    <property type="entry name" value="PM/HMP-P_kinase-1"/>
</dbReference>
<dbReference type="KEGG" id="bcop:JD108_13875"/>
<evidence type="ECO:0000256" key="5">
    <source>
        <dbReference type="ARBA" id="ARBA00012135"/>
    </source>
</evidence>
<dbReference type="Gene3D" id="3.40.1190.20">
    <property type="match status" value="1"/>
</dbReference>
<dbReference type="SUPFAM" id="SSF53613">
    <property type="entry name" value="Ribokinase-like"/>
    <property type="match status" value="1"/>
</dbReference>
<dbReference type="CDD" id="cd01169">
    <property type="entry name" value="HMPP_kinase"/>
    <property type="match status" value="1"/>
</dbReference>
<evidence type="ECO:0000256" key="15">
    <source>
        <dbReference type="ARBA" id="ARBA00043176"/>
    </source>
</evidence>
<evidence type="ECO:0000256" key="4">
    <source>
        <dbReference type="ARBA" id="ARBA00009879"/>
    </source>
</evidence>
<dbReference type="EMBL" id="CP066308">
    <property type="protein sequence ID" value="QQE73019.1"/>
    <property type="molecule type" value="Genomic_DNA"/>
</dbReference>
<evidence type="ECO:0000256" key="11">
    <source>
        <dbReference type="ARBA" id="ARBA00022840"/>
    </source>
</evidence>
<proteinExistence type="inferred from homology"/>
<sequence length="264" mass="27712">MTTIAKAMTIAGSDSGGGAGIQADLKTFHQLGVYGTSAITAITAQNTKGVAGVYPLPAEAVVQQISEVLSDIGAEAAKTGMLFNAEIIEAVAGEIKKFGLDKLVVDPVMIAKGGAKLLQDEAIAALKRHLLPLAEVVTPNLPEAECLSGLQIVTPEQMREAARAIHQLGARHVMMKGGHLQGDAIVDILFDGRDFYEMAHGRIQTRHTHGTGCTFSAALTAELAKKTPLVQAVEKANRFIVAAIQTAPQIGEGHGPTNHWAVVD</sequence>
<evidence type="ECO:0000313" key="19">
    <source>
        <dbReference type="Proteomes" id="UP000595847"/>
    </source>
</evidence>
<evidence type="ECO:0000313" key="18">
    <source>
        <dbReference type="EMBL" id="QUO40097.1"/>
    </source>
</evidence>
<dbReference type="GO" id="GO:0005524">
    <property type="term" value="F:ATP binding"/>
    <property type="evidence" value="ECO:0007669"/>
    <property type="project" value="UniProtKB-KW"/>
</dbReference>
<dbReference type="EC" id="2.7.1.49" evidence="5"/>
<evidence type="ECO:0000259" key="16">
    <source>
        <dbReference type="Pfam" id="PF08543"/>
    </source>
</evidence>
<reference evidence="17 19" key="1">
    <citation type="submission" date="2020-12" db="EMBL/GenBank/DDBJ databases">
        <title>strain FJAT-54423T represents a novel species of the genus Brevibacillus.</title>
        <authorList>
            <person name="Tang R."/>
        </authorList>
    </citation>
    <scope>NUCLEOTIDE SEQUENCE [LARGE SCALE GENOMIC DNA]</scope>
    <source>
        <strain evidence="17 19">FJAT-54423</strain>
    </source>
</reference>
<evidence type="ECO:0000256" key="3">
    <source>
        <dbReference type="ARBA" id="ARBA00004769"/>
    </source>
</evidence>
<comment type="pathway">
    <text evidence="3">Cofactor biosynthesis; thiamine diphosphate biosynthesis; 4-amino-2-methyl-5-diphosphomethylpyrimidine from 5-amino-1-(5-phospho-D-ribosyl)imidazole: step 3/3.</text>
</comment>
<dbReference type="Pfam" id="PF08543">
    <property type="entry name" value="Phos_pyr_kin"/>
    <property type="match status" value="1"/>
</dbReference>
<evidence type="ECO:0000256" key="13">
    <source>
        <dbReference type="ARBA" id="ARBA00037917"/>
    </source>
</evidence>
<feature type="domain" description="Pyridoxamine kinase/Phosphomethylpyrimidine kinase" evidence="16">
    <location>
        <begin position="14"/>
        <end position="258"/>
    </location>
</feature>
<dbReference type="AlphaFoldDB" id="A0A7T5JME0"/>
<accession>A0A7T5JME0</accession>
<keyword evidence="20" id="KW-1185">Reference proteome</keyword>
<dbReference type="NCBIfam" id="TIGR00097">
    <property type="entry name" value="HMP-P_kinase"/>
    <property type="match status" value="1"/>
</dbReference>
<evidence type="ECO:0000256" key="12">
    <source>
        <dbReference type="ARBA" id="ARBA00022977"/>
    </source>
</evidence>
<keyword evidence="10 17" id="KW-0418">Kinase</keyword>
<evidence type="ECO:0000256" key="10">
    <source>
        <dbReference type="ARBA" id="ARBA00022777"/>
    </source>
</evidence>
<comment type="catalytic activity">
    <reaction evidence="2">
        <text>4-amino-2-methyl-5-(phosphooxymethyl)pyrimidine + ATP = 4-amino-2-methyl-5-(diphosphooxymethyl)pyrimidine + ADP</text>
        <dbReference type="Rhea" id="RHEA:19893"/>
        <dbReference type="ChEBI" id="CHEBI:30616"/>
        <dbReference type="ChEBI" id="CHEBI:57841"/>
        <dbReference type="ChEBI" id="CHEBI:58354"/>
        <dbReference type="ChEBI" id="CHEBI:456216"/>
        <dbReference type="EC" id="2.7.4.7"/>
    </reaction>
</comment>
<reference evidence="18" key="2">
    <citation type="submission" date="2021-04" db="EMBL/GenBank/DDBJ databases">
        <title>Brevibacillus composti FJAT-54423, complete genome.</title>
        <authorList>
            <person name="Tang R."/>
        </authorList>
    </citation>
    <scope>NUCLEOTIDE SEQUENCE</scope>
    <source>
        <strain evidence="18">FJAT-54424</strain>
    </source>
</reference>
<comment type="catalytic activity">
    <reaction evidence="1">
        <text>4-amino-5-hydroxymethyl-2-methylpyrimidine + ATP = 4-amino-2-methyl-5-(phosphooxymethyl)pyrimidine + ADP + H(+)</text>
        <dbReference type="Rhea" id="RHEA:23096"/>
        <dbReference type="ChEBI" id="CHEBI:15378"/>
        <dbReference type="ChEBI" id="CHEBI:16892"/>
        <dbReference type="ChEBI" id="CHEBI:30616"/>
        <dbReference type="ChEBI" id="CHEBI:58354"/>
        <dbReference type="ChEBI" id="CHEBI:456216"/>
        <dbReference type="EC" id="2.7.1.49"/>
    </reaction>
</comment>
<gene>
    <name evidence="17" type="primary">thiD</name>
    <name evidence="17" type="ORF">JD108_13875</name>
    <name evidence="18" type="ORF">KDJ56_13820</name>
</gene>
<dbReference type="PANTHER" id="PTHR20858">
    <property type="entry name" value="PHOSPHOMETHYLPYRIMIDINE KINASE"/>
    <property type="match status" value="1"/>
</dbReference>
<keyword evidence="9" id="KW-0547">Nucleotide-binding</keyword>
<comment type="similarity">
    <text evidence="4">Belongs to the ThiD family.</text>
</comment>
<evidence type="ECO:0000256" key="8">
    <source>
        <dbReference type="ARBA" id="ARBA00022679"/>
    </source>
</evidence>
<evidence type="ECO:0000256" key="2">
    <source>
        <dbReference type="ARBA" id="ARBA00000565"/>
    </source>
</evidence>
<evidence type="ECO:0000256" key="9">
    <source>
        <dbReference type="ARBA" id="ARBA00022741"/>
    </source>
</evidence>
<dbReference type="EC" id="2.7.4.7" evidence="6"/>
<organism evidence="17 19">
    <name type="scientific">Brevibacillus composti</name>
    <dbReference type="NCBI Taxonomy" id="2796470"/>
    <lineage>
        <taxon>Bacteria</taxon>
        <taxon>Bacillati</taxon>
        <taxon>Bacillota</taxon>
        <taxon>Bacilli</taxon>
        <taxon>Bacillales</taxon>
        <taxon>Paenibacillaceae</taxon>
        <taxon>Brevibacillus</taxon>
    </lineage>
</organism>
<dbReference type="EMBL" id="CP073708">
    <property type="protein sequence ID" value="QUO40097.1"/>
    <property type="molecule type" value="Genomic_DNA"/>
</dbReference>
<comment type="pathway">
    <text evidence="13">Cofactor biosynthesis; thiamine diphosphate biosynthesis; 4-amino-2-methyl-5-diphosphomethylpyrimidine from 5-amino-1-(5-phospho-D-ribosyl)imidazole: step 2/3.</text>
</comment>
<evidence type="ECO:0000256" key="1">
    <source>
        <dbReference type="ARBA" id="ARBA00000151"/>
    </source>
</evidence>
<evidence type="ECO:0000313" key="17">
    <source>
        <dbReference type="EMBL" id="QQE73019.1"/>
    </source>
</evidence>
<dbReference type="InterPro" id="IPR004399">
    <property type="entry name" value="HMP/HMP-P_kinase_dom"/>
</dbReference>
<dbReference type="Proteomes" id="UP000677234">
    <property type="component" value="Chromosome"/>
</dbReference>
<keyword evidence="8 17" id="KW-0808">Transferase</keyword>
<keyword evidence="12" id="KW-0784">Thiamine biosynthesis</keyword>
<keyword evidence="11" id="KW-0067">ATP-binding</keyword>
<dbReference type="GO" id="GO:0008902">
    <property type="term" value="F:hydroxymethylpyrimidine kinase activity"/>
    <property type="evidence" value="ECO:0007669"/>
    <property type="project" value="UniProtKB-EC"/>
</dbReference>
<evidence type="ECO:0000256" key="6">
    <source>
        <dbReference type="ARBA" id="ARBA00012963"/>
    </source>
</evidence>
<dbReference type="PANTHER" id="PTHR20858:SF17">
    <property type="entry name" value="HYDROXYMETHYLPYRIMIDINE_PHOSPHOMETHYLPYRIMIDINE KINASE THI20-RELATED"/>
    <property type="match status" value="1"/>
</dbReference>
<dbReference type="InterPro" id="IPR029056">
    <property type="entry name" value="Ribokinase-like"/>
</dbReference>
<name>A0A7T5JME0_9BACL</name>
<evidence type="ECO:0000256" key="7">
    <source>
        <dbReference type="ARBA" id="ARBA00019161"/>
    </source>
</evidence>
<dbReference type="RefSeq" id="WP_198826651.1">
    <property type="nucleotide sequence ID" value="NZ_CP066308.1"/>
</dbReference>